<dbReference type="InterPro" id="IPR029787">
    <property type="entry name" value="Nucleotide_cyclase"/>
</dbReference>
<feature type="compositionally biased region" description="Low complexity" evidence="2">
    <location>
        <begin position="73"/>
        <end position="85"/>
    </location>
</feature>
<accession>A0A0L7KU53</accession>
<dbReference type="Proteomes" id="UP000037510">
    <property type="component" value="Unassembled WGS sequence"/>
</dbReference>
<feature type="compositionally biased region" description="Pro residues" evidence="2">
    <location>
        <begin position="156"/>
        <end position="165"/>
    </location>
</feature>
<comment type="caution">
    <text evidence="4">The sequence shown here is derived from an EMBL/GenBank/DDBJ whole genome shotgun (WGS) entry which is preliminary data.</text>
</comment>
<dbReference type="Gene3D" id="3.30.70.1230">
    <property type="entry name" value="Nucleotide cyclase"/>
    <property type="match status" value="1"/>
</dbReference>
<name>A0A0L7KU53_OPEBR</name>
<evidence type="ECO:0000256" key="1">
    <source>
        <dbReference type="ARBA" id="ARBA00023239"/>
    </source>
</evidence>
<feature type="region of interest" description="Disordered" evidence="2">
    <location>
        <begin position="276"/>
        <end position="298"/>
    </location>
</feature>
<dbReference type="InterPro" id="IPR001054">
    <property type="entry name" value="A/G_cyclase"/>
</dbReference>
<evidence type="ECO:0000259" key="3">
    <source>
        <dbReference type="Pfam" id="PF00211"/>
    </source>
</evidence>
<feature type="compositionally biased region" description="Acidic residues" evidence="2">
    <location>
        <begin position="138"/>
        <end position="152"/>
    </location>
</feature>
<feature type="compositionally biased region" description="Polar residues" evidence="2">
    <location>
        <begin position="185"/>
        <end position="198"/>
    </location>
</feature>
<dbReference type="STRING" id="104452.A0A0L7KU53"/>
<dbReference type="Pfam" id="PF00211">
    <property type="entry name" value="Guanylate_cyc"/>
    <property type="match status" value="1"/>
</dbReference>
<feature type="compositionally biased region" description="Gly residues" evidence="2">
    <location>
        <begin position="103"/>
        <end position="128"/>
    </location>
</feature>
<feature type="domain" description="Guanylate cyclase" evidence="3">
    <location>
        <begin position="5"/>
        <end position="44"/>
    </location>
</feature>
<proteinExistence type="predicted"/>
<dbReference type="SUPFAM" id="SSF55073">
    <property type="entry name" value="Nucleotide cyclase"/>
    <property type="match status" value="1"/>
</dbReference>
<organism evidence="4 5">
    <name type="scientific">Operophtera brumata</name>
    <name type="common">Winter moth</name>
    <name type="synonym">Phalaena brumata</name>
    <dbReference type="NCBI Taxonomy" id="104452"/>
    <lineage>
        <taxon>Eukaryota</taxon>
        <taxon>Metazoa</taxon>
        <taxon>Ecdysozoa</taxon>
        <taxon>Arthropoda</taxon>
        <taxon>Hexapoda</taxon>
        <taxon>Insecta</taxon>
        <taxon>Pterygota</taxon>
        <taxon>Neoptera</taxon>
        <taxon>Endopterygota</taxon>
        <taxon>Lepidoptera</taxon>
        <taxon>Glossata</taxon>
        <taxon>Ditrysia</taxon>
        <taxon>Geometroidea</taxon>
        <taxon>Geometridae</taxon>
        <taxon>Larentiinae</taxon>
        <taxon>Operophtera</taxon>
    </lineage>
</organism>
<dbReference type="GO" id="GO:0009190">
    <property type="term" value="P:cyclic nucleotide biosynthetic process"/>
    <property type="evidence" value="ECO:0007669"/>
    <property type="project" value="InterPro"/>
</dbReference>
<evidence type="ECO:0000313" key="5">
    <source>
        <dbReference type="Proteomes" id="UP000037510"/>
    </source>
</evidence>
<sequence length="338" mass="35326">MTRVARVQVTKDVFDILQSRGYQLRCRGEIEVKGKGTMTTYFLDELGEVTAEPAACDRSTPTNDDDIYSNPQPSTSGVSSKPSTSGPGGSGAGGSGASDSGAGPSGAGGSGSGAGPSGAGGSGSGWGGQRRPPRLYMDDDDDDNEDDEEDLYEASPFPPPPPPPRLATLAEGRTAEEAARPFRCHSSSYAGPTAQPSISRECPFPSATERAPLVAPSPSPETPPHGSVRRESLDPSPAGVRARVRRHLERPHSLADGARLAHLSEVLPLRAYSADPFRADGDSAAHPRPVRGPTAAHRTASLADFLSRHKASRSAPHVIVNPMHAPLQDEQPPGTHQV</sequence>
<gene>
    <name evidence="4" type="ORF">OBRU01_21756</name>
</gene>
<reference evidence="4 5" key="1">
    <citation type="journal article" date="2015" name="Genome Biol. Evol.">
        <title>The genome of winter moth (Operophtera brumata) provides a genomic perspective on sexual dimorphism and phenology.</title>
        <authorList>
            <person name="Derks M.F."/>
            <person name="Smit S."/>
            <person name="Salis L."/>
            <person name="Schijlen E."/>
            <person name="Bossers A."/>
            <person name="Mateman C."/>
            <person name="Pijl A.S."/>
            <person name="de Ridder D."/>
            <person name="Groenen M.A."/>
            <person name="Visser M.E."/>
            <person name="Megens H.J."/>
        </authorList>
    </citation>
    <scope>NUCLEOTIDE SEQUENCE [LARGE SCALE GENOMIC DNA]</scope>
    <source>
        <strain evidence="4">WM2013NL</strain>
        <tissue evidence="4">Head and thorax</tissue>
    </source>
</reference>
<keyword evidence="5" id="KW-1185">Reference proteome</keyword>
<dbReference type="GO" id="GO:0035556">
    <property type="term" value="P:intracellular signal transduction"/>
    <property type="evidence" value="ECO:0007669"/>
    <property type="project" value="InterPro"/>
</dbReference>
<dbReference type="EMBL" id="JTDY01005818">
    <property type="protein sequence ID" value="KOB66586.1"/>
    <property type="molecule type" value="Genomic_DNA"/>
</dbReference>
<feature type="compositionally biased region" description="Gly residues" evidence="2">
    <location>
        <begin position="86"/>
        <end position="96"/>
    </location>
</feature>
<protein>
    <recommendedName>
        <fullName evidence="3">Guanylate cyclase domain-containing protein</fullName>
    </recommendedName>
</protein>
<dbReference type="GO" id="GO:0016829">
    <property type="term" value="F:lyase activity"/>
    <property type="evidence" value="ECO:0007669"/>
    <property type="project" value="UniProtKB-KW"/>
</dbReference>
<dbReference type="AlphaFoldDB" id="A0A0L7KU53"/>
<feature type="region of interest" description="Disordered" evidence="2">
    <location>
        <begin position="55"/>
        <end position="256"/>
    </location>
</feature>
<evidence type="ECO:0000256" key="2">
    <source>
        <dbReference type="SAM" id="MobiDB-lite"/>
    </source>
</evidence>
<evidence type="ECO:0000313" key="4">
    <source>
        <dbReference type="EMBL" id="KOB66586.1"/>
    </source>
</evidence>
<keyword evidence="1" id="KW-0456">Lyase</keyword>